<evidence type="ECO:0000313" key="4">
    <source>
        <dbReference type="Proteomes" id="UP001374584"/>
    </source>
</evidence>
<feature type="transmembrane region" description="Helical" evidence="2">
    <location>
        <begin position="53"/>
        <end position="78"/>
    </location>
</feature>
<organism evidence="3 4">
    <name type="scientific">Phaseolus coccineus</name>
    <name type="common">Scarlet runner bean</name>
    <name type="synonym">Phaseolus multiflorus</name>
    <dbReference type="NCBI Taxonomy" id="3886"/>
    <lineage>
        <taxon>Eukaryota</taxon>
        <taxon>Viridiplantae</taxon>
        <taxon>Streptophyta</taxon>
        <taxon>Embryophyta</taxon>
        <taxon>Tracheophyta</taxon>
        <taxon>Spermatophyta</taxon>
        <taxon>Magnoliopsida</taxon>
        <taxon>eudicotyledons</taxon>
        <taxon>Gunneridae</taxon>
        <taxon>Pentapetalae</taxon>
        <taxon>rosids</taxon>
        <taxon>fabids</taxon>
        <taxon>Fabales</taxon>
        <taxon>Fabaceae</taxon>
        <taxon>Papilionoideae</taxon>
        <taxon>50 kb inversion clade</taxon>
        <taxon>NPAAA clade</taxon>
        <taxon>indigoferoid/millettioid clade</taxon>
        <taxon>Phaseoleae</taxon>
        <taxon>Phaseolus</taxon>
    </lineage>
</organism>
<dbReference type="Proteomes" id="UP001374584">
    <property type="component" value="Unassembled WGS sequence"/>
</dbReference>
<keyword evidence="2" id="KW-0472">Membrane</keyword>
<comment type="caution">
    <text evidence="3">The sequence shown here is derived from an EMBL/GenBank/DDBJ whole genome shotgun (WGS) entry which is preliminary data.</text>
</comment>
<keyword evidence="2" id="KW-0812">Transmembrane</keyword>
<dbReference type="EMBL" id="JAYMYR010000004">
    <property type="protein sequence ID" value="KAK7368669.1"/>
    <property type="molecule type" value="Genomic_DNA"/>
</dbReference>
<evidence type="ECO:0000313" key="3">
    <source>
        <dbReference type="EMBL" id="KAK7368669.1"/>
    </source>
</evidence>
<sequence length="186" mass="20576">MAEENMKQNSVKAPNFELVASTTRRKNMSMEYAGLSLDKPIFEAFPSVNSPEFVFSLISTALSAVIYALVSVPFLLLLCAVRLLTLSLTATSNWLLTTMEKLNGKGKGRESDVDRGETNNFLETSFSGKDKETTQSNSMIKETNNPNQLENYEGDHSFETANSVDSDGIFKSFNNCRGGEQDCSNR</sequence>
<feature type="compositionally biased region" description="Polar residues" evidence="1">
    <location>
        <begin position="118"/>
        <end position="127"/>
    </location>
</feature>
<feature type="compositionally biased region" description="Basic and acidic residues" evidence="1">
    <location>
        <begin position="107"/>
        <end position="117"/>
    </location>
</feature>
<accession>A0AAN9N8N8</accession>
<dbReference type="AlphaFoldDB" id="A0AAN9N8N8"/>
<keyword evidence="4" id="KW-1185">Reference proteome</keyword>
<evidence type="ECO:0000256" key="2">
    <source>
        <dbReference type="SAM" id="Phobius"/>
    </source>
</evidence>
<protein>
    <submittedName>
        <fullName evidence="3">Uncharacterized protein</fullName>
    </submittedName>
</protein>
<proteinExistence type="predicted"/>
<gene>
    <name evidence="3" type="ORF">VNO80_10697</name>
</gene>
<keyword evidence="2" id="KW-1133">Transmembrane helix</keyword>
<reference evidence="3 4" key="1">
    <citation type="submission" date="2024-01" db="EMBL/GenBank/DDBJ databases">
        <title>The genomes of 5 underutilized Papilionoideae crops provide insights into root nodulation and disease resistanc.</title>
        <authorList>
            <person name="Jiang F."/>
        </authorList>
    </citation>
    <scope>NUCLEOTIDE SEQUENCE [LARGE SCALE GENOMIC DNA]</scope>
    <source>
        <strain evidence="3">JINMINGXINNONG_FW02</strain>
        <tissue evidence="3">Leaves</tissue>
    </source>
</reference>
<feature type="compositionally biased region" description="Polar residues" evidence="1">
    <location>
        <begin position="134"/>
        <end position="150"/>
    </location>
</feature>
<name>A0AAN9N8N8_PHACN</name>
<evidence type="ECO:0000256" key="1">
    <source>
        <dbReference type="SAM" id="MobiDB-lite"/>
    </source>
</evidence>
<feature type="region of interest" description="Disordered" evidence="1">
    <location>
        <begin position="104"/>
        <end position="160"/>
    </location>
</feature>